<feature type="non-terminal residue" evidence="1">
    <location>
        <position position="1"/>
    </location>
</feature>
<dbReference type="Proteomes" id="UP000807159">
    <property type="component" value="Chromosome 18"/>
</dbReference>
<evidence type="ECO:0000313" key="1">
    <source>
        <dbReference type="EMBL" id="KAH8481741.1"/>
    </source>
</evidence>
<evidence type="ECO:0000313" key="2">
    <source>
        <dbReference type="Proteomes" id="UP000807159"/>
    </source>
</evidence>
<keyword evidence="2" id="KW-1185">Reference proteome</keyword>
<accession>A0A8T2WP11</accession>
<dbReference type="EMBL" id="JACEGQ020000018">
    <property type="protein sequence ID" value="KAH8481741.1"/>
    <property type="molecule type" value="Genomic_DNA"/>
</dbReference>
<reference evidence="1" key="1">
    <citation type="journal article" date="2021" name="J. Hered.">
        <title>Genome Assembly of Salicaceae Populus deltoides (Eastern Cottonwood) I-69 Based on Nanopore Sequencing and Hi-C Technologies.</title>
        <authorList>
            <person name="Bai S."/>
            <person name="Wu H."/>
            <person name="Zhang J."/>
            <person name="Pan Z."/>
            <person name="Zhao W."/>
            <person name="Li Z."/>
            <person name="Tong C."/>
        </authorList>
    </citation>
    <scope>NUCLEOTIDE SEQUENCE</scope>
    <source>
        <tissue evidence="1">Leaf</tissue>
    </source>
</reference>
<dbReference type="SUPFAM" id="SSF52058">
    <property type="entry name" value="L domain-like"/>
    <property type="match status" value="1"/>
</dbReference>
<proteinExistence type="predicted"/>
<sequence>MVFGLIITGELPNLKFLERLDLTESSLVNYNFLQTVGKFTSLKSLVLPYSGLSGPISAPHGLCELIHLHELDISYNDLNGSLPS</sequence>
<name>A0A8T2WP11_POPDE</name>
<gene>
    <name evidence="1" type="ORF">H0E87_029291</name>
</gene>
<protein>
    <submittedName>
        <fullName evidence="1">Uncharacterized protein</fullName>
    </submittedName>
</protein>
<comment type="caution">
    <text evidence="1">The sequence shown here is derived from an EMBL/GenBank/DDBJ whole genome shotgun (WGS) entry which is preliminary data.</text>
</comment>
<dbReference type="AlphaFoldDB" id="A0A8T2WP11"/>
<dbReference type="Gene3D" id="3.80.10.10">
    <property type="entry name" value="Ribonuclease Inhibitor"/>
    <property type="match status" value="1"/>
</dbReference>
<organism evidence="1 2">
    <name type="scientific">Populus deltoides</name>
    <name type="common">Eastern poplar</name>
    <name type="synonym">Eastern cottonwood</name>
    <dbReference type="NCBI Taxonomy" id="3696"/>
    <lineage>
        <taxon>Eukaryota</taxon>
        <taxon>Viridiplantae</taxon>
        <taxon>Streptophyta</taxon>
        <taxon>Embryophyta</taxon>
        <taxon>Tracheophyta</taxon>
        <taxon>Spermatophyta</taxon>
        <taxon>Magnoliopsida</taxon>
        <taxon>eudicotyledons</taxon>
        <taxon>Gunneridae</taxon>
        <taxon>Pentapetalae</taxon>
        <taxon>rosids</taxon>
        <taxon>fabids</taxon>
        <taxon>Malpighiales</taxon>
        <taxon>Salicaceae</taxon>
        <taxon>Saliceae</taxon>
        <taxon>Populus</taxon>
    </lineage>
</organism>
<dbReference type="InterPro" id="IPR032675">
    <property type="entry name" value="LRR_dom_sf"/>
</dbReference>